<evidence type="ECO:0000313" key="2">
    <source>
        <dbReference type="Proteomes" id="UP000053660"/>
    </source>
</evidence>
<feature type="non-terminal residue" evidence="1">
    <location>
        <position position="1"/>
    </location>
</feature>
<evidence type="ECO:0000313" key="1">
    <source>
        <dbReference type="EMBL" id="KHJ96046.1"/>
    </source>
</evidence>
<organism evidence="1 2">
    <name type="scientific">Oesophagostomum dentatum</name>
    <name type="common">Nodular worm</name>
    <dbReference type="NCBI Taxonomy" id="61180"/>
    <lineage>
        <taxon>Eukaryota</taxon>
        <taxon>Metazoa</taxon>
        <taxon>Ecdysozoa</taxon>
        <taxon>Nematoda</taxon>
        <taxon>Chromadorea</taxon>
        <taxon>Rhabditida</taxon>
        <taxon>Rhabditina</taxon>
        <taxon>Rhabditomorpha</taxon>
        <taxon>Strongyloidea</taxon>
        <taxon>Strongylidae</taxon>
        <taxon>Oesophagostomum</taxon>
    </lineage>
</organism>
<accession>A0A0B1TIX3</accession>
<protein>
    <submittedName>
        <fullName evidence="1">Uncharacterized protein</fullName>
    </submittedName>
</protein>
<gene>
    <name evidence="1" type="ORF">OESDEN_03998</name>
</gene>
<dbReference type="EMBL" id="KN549777">
    <property type="protein sequence ID" value="KHJ96046.1"/>
    <property type="molecule type" value="Genomic_DNA"/>
</dbReference>
<dbReference type="Proteomes" id="UP000053660">
    <property type="component" value="Unassembled WGS sequence"/>
</dbReference>
<name>A0A0B1TIX3_OESDE</name>
<reference evidence="1 2" key="1">
    <citation type="submission" date="2014-03" db="EMBL/GenBank/DDBJ databases">
        <title>Draft genome of the hookworm Oesophagostomum dentatum.</title>
        <authorList>
            <person name="Mitreva M."/>
        </authorList>
    </citation>
    <scope>NUCLEOTIDE SEQUENCE [LARGE SCALE GENOMIC DNA]</scope>
    <source>
        <strain evidence="1 2">OD-Hann</strain>
    </source>
</reference>
<proteinExistence type="predicted"/>
<dbReference type="AlphaFoldDB" id="A0A0B1TIX3"/>
<sequence length="62" mass="6835">TTANRFKTKIGIRGTIISQKRTRSDALQGKSEGPAKKQLLISDWFSGTRRRTGSSASDLQIL</sequence>
<keyword evidence="2" id="KW-1185">Reference proteome</keyword>